<dbReference type="AlphaFoldDB" id="A0A1M5CD16"/>
<dbReference type="Proteomes" id="UP000184048">
    <property type="component" value="Unassembled WGS sequence"/>
</dbReference>
<evidence type="ECO:0000313" key="1">
    <source>
        <dbReference type="EMBL" id="SHF52566.1"/>
    </source>
</evidence>
<name>A0A1M5CD16_9BACT</name>
<reference evidence="1 2" key="1">
    <citation type="submission" date="2016-11" db="EMBL/GenBank/DDBJ databases">
        <authorList>
            <person name="Jaros S."/>
            <person name="Januszkiewicz K."/>
            <person name="Wedrychowicz H."/>
        </authorList>
    </citation>
    <scope>NUCLEOTIDE SEQUENCE [LARGE SCALE GENOMIC DNA]</scope>
    <source>
        <strain evidence="1 2">DSM 18119</strain>
    </source>
</reference>
<dbReference type="Gene3D" id="3.30.530.20">
    <property type="match status" value="1"/>
</dbReference>
<dbReference type="SUPFAM" id="SSF55961">
    <property type="entry name" value="Bet v1-like"/>
    <property type="match status" value="1"/>
</dbReference>
<keyword evidence="2" id="KW-1185">Reference proteome</keyword>
<protein>
    <submittedName>
        <fullName evidence="1">Ligand-binding SRPBCC domain-containing protein</fullName>
    </submittedName>
</protein>
<sequence>MSFIHLTIFIEAPPERVFDLARSVDVHKYSMTSYGEQIVKGTMTGLMGLNDEVTWKAKHLFRERVLRVKISELKRPDYFADEQVEGDFKLMKHEHYFKPAKNGTIMIDQFRFETKKGWIGKLFSQLYLEKYMTRLLTERNNMIKKIAESNQWKQFLEK</sequence>
<dbReference type="EMBL" id="FQUU01000012">
    <property type="protein sequence ID" value="SHF52566.1"/>
    <property type="molecule type" value="Genomic_DNA"/>
</dbReference>
<dbReference type="CDD" id="cd07820">
    <property type="entry name" value="SRPBCC_3"/>
    <property type="match status" value="1"/>
</dbReference>
<organism evidence="1 2">
    <name type="scientific">Flavisolibacter ginsengisoli DSM 18119</name>
    <dbReference type="NCBI Taxonomy" id="1121884"/>
    <lineage>
        <taxon>Bacteria</taxon>
        <taxon>Pseudomonadati</taxon>
        <taxon>Bacteroidota</taxon>
        <taxon>Chitinophagia</taxon>
        <taxon>Chitinophagales</taxon>
        <taxon>Chitinophagaceae</taxon>
        <taxon>Flavisolibacter</taxon>
    </lineage>
</organism>
<dbReference type="OrthoDB" id="9801773at2"/>
<evidence type="ECO:0000313" key="2">
    <source>
        <dbReference type="Proteomes" id="UP000184048"/>
    </source>
</evidence>
<dbReference type="RefSeq" id="WP_072836028.1">
    <property type="nucleotide sequence ID" value="NZ_FQUU01000012.1"/>
</dbReference>
<accession>A0A1M5CD16</accession>
<proteinExistence type="predicted"/>
<dbReference type="STRING" id="1121884.SAMN02745131_02879"/>
<gene>
    <name evidence="1" type="ORF">SAMN02745131_02879</name>
</gene>
<dbReference type="InterPro" id="IPR023393">
    <property type="entry name" value="START-like_dom_sf"/>
</dbReference>